<comment type="similarity">
    <text evidence="15">Belongs to the type III pantothenate kinase family.</text>
</comment>
<organism evidence="17 18">
    <name type="scientific">Candidatus Odoribacter faecigallinarum</name>
    <dbReference type="NCBI Taxonomy" id="2838706"/>
    <lineage>
        <taxon>Bacteria</taxon>
        <taxon>Pseudomonadati</taxon>
        <taxon>Bacteroidota</taxon>
        <taxon>Bacteroidia</taxon>
        <taxon>Bacteroidales</taxon>
        <taxon>Odoribacteraceae</taxon>
        <taxon>Odoribacter</taxon>
    </lineage>
</organism>
<evidence type="ECO:0000256" key="9">
    <source>
        <dbReference type="ARBA" id="ARBA00022679"/>
    </source>
</evidence>
<dbReference type="EC" id="2.7.1.33" evidence="7"/>
<dbReference type="InterPro" id="IPR004619">
    <property type="entry name" value="Type_III_PanK"/>
</dbReference>
<dbReference type="PANTHER" id="PTHR34265:SF1">
    <property type="entry name" value="TYPE III PANTOTHENATE KINASE"/>
    <property type="match status" value="1"/>
</dbReference>
<dbReference type="EMBL" id="DXFT01000027">
    <property type="protein sequence ID" value="HIX02782.1"/>
    <property type="molecule type" value="Genomic_DNA"/>
</dbReference>
<protein>
    <recommendedName>
        <fullName evidence="16">Type III pantothenate kinase</fullName>
        <ecNumber evidence="7">2.7.1.33</ecNumber>
    </recommendedName>
</protein>
<evidence type="ECO:0000256" key="1">
    <source>
        <dbReference type="ARBA" id="ARBA00001206"/>
    </source>
</evidence>
<evidence type="ECO:0000256" key="14">
    <source>
        <dbReference type="ARBA" id="ARBA00022993"/>
    </source>
</evidence>
<dbReference type="Gene3D" id="3.30.420.40">
    <property type="match status" value="1"/>
</dbReference>
<reference evidence="17" key="1">
    <citation type="journal article" date="2021" name="PeerJ">
        <title>Extensive microbial diversity within the chicken gut microbiome revealed by metagenomics and culture.</title>
        <authorList>
            <person name="Gilroy R."/>
            <person name="Ravi A."/>
            <person name="Getino M."/>
            <person name="Pursley I."/>
            <person name="Horton D.L."/>
            <person name="Alikhan N.F."/>
            <person name="Baker D."/>
            <person name="Gharbi K."/>
            <person name="Hall N."/>
            <person name="Watson M."/>
            <person name="Adriaenssens E.M."/>
            <person name="Foster-Nyarko E."/>
            <person name="Jarju S."/>
            <person name="Secka A."/>
            <person name="Antonio M."/>
            <person name="Oren A."/>
            <person name="Chaudhuri R.R."/>
            <person name="La Ragione R."/>
            <person name="Hildebrand F."/>
            <person name="Pallen M.J."/>
        </authorList>
    </citation>
    <scope>NUCLEOTIDE SEQUENCE</scope>
    <source>
        <strain evidence="17">23274</strain>
    </source>
</reference>
<evidence type="ECO:0000256" key="12">
    <source>
        <dbReference type="ARBA" id="ARBA00022840"/>
    </source>
</evidence>
<evidence type="ECO:0000256" key="6">
    <source>
        <dbReference type="ARBA" id="ARBA00011738"/>
    </source>
</evidence>
<evidence type="ECO:0000256" key="10">
    <source>
        <dbReference type="ARBA" id="ARBA00022741"/>
    </source>
</evidence>
<dbReference type="GO" id="GO:0005524">
    <property type="term" value="F:ATP binding"/>
    <property type="evidence" value="ECO:0007669"/>
    <property type="project" value="UniProtKB-KW"/>
</dbReference>
<keyword evidence="14" id="KW-0173">Coenzyme A biosynthesis</keyword>
<gene>
    <name evidence="17" type="ORF">H9863_01535</name>
</gene>
<dbReference type="GO" id="GO:0015937">
    <property type="term" value="P:coenzyme A biosynthetic process"/>
    <property type="evidence" value="ECO:0007669"/>
    <property type="project" value="UniProtKB-KW"/>
</dbReference>
<comment type="caution">
    <text evidence="17">The sequence shown here is derived from an EMBL/GenBank/DDBJ whole genome shotgun (WGS) entry which is preliminary data.</text>
</comment>
<keyword evidence="11 17" id="KW-0418">Kinase</keyword>
<evidence type="ECO:0000313" key="17">
    <source>
        <dbReference type="EMBL" id="HIX02782.1"/>
    </source>
</evidence>
<evidence type="ECO:0000256" key="2">
    <source>
        <dbReference type="ARBA" id="ARBA00001958"/>
    </source>
</evidence>
<keyword evidence="13" id="KW-0630">Potassium</keyword>
<dbReference type="Pfam" id="PF03309">
    <property type="entry name" value="Pan_kinase"/>
    <property type="match status" value="1"/>
</dbReference>
<keyword evidence="9 17" id="KW-0808">Transferase</keyword>
<comment type="subcellular location">
    <subcellularLocation>
        <location evidence="4">Cytoplasm</location>
    </subcellularLocation>
</comment>
<dbReference type="PANTHER" id="PTHR34265">
    <property type="entry name" value="TYPE III PANTOTHENATE KINASE"/>
    <property type="match status" value="1"/>
</dbReference>
<dbReference type="GO" id="GO:0004594">
    <property type="term" value="F:pantothenate kinase activity"/>
    <property type="evidence" value="ECO:0007669"/>
    <property type="project" value="UniProtKB-EC"/>
</dbReference>
<evidence type="ECO:0000256" key="5">
    <source>
        <dbReference type="ARBA" id="ARBA00005225"/>
    </source>
</evidence>
<evidence type="ECO:0000256" key="13">
    <source>
        <dbReference type="ARBA" id="ARBA00022958"/>
    </source>
</evidence>
<evidence type="ECO:0000256" key="4">
    <source>
        <dbReference type="ARBA" id="ARBA00004496"/>
    </source>
</evidence>
<comment type="cofactor">
    <cofactor evidence="2">
        <name>K(+)</name>
        <dbReference type="ChEBI" id="CHEBI:29103"/>
    </cofactor>
</comment>
<evidence type="ECO:0000256" key="8">
    <source>
        <dbReference type="ARBA" id="ARBA00022490"/>
    </source>
</evidence>
<evidence type="ECO:0000313" key="18">
    <source>
        <dbReference type="Proteomes" id="UP000824202"/>
    </source>
</evidence>
<name>A0A9D1UYI6_9BACT</name>
<keyword evidence="10" id="KW-0547">Nucleotide-binding</keyword>
<evidence type="ECO:0000256" key="16">
    <source>
        <dbReference type="ARBA" id="ARBA00040883"/>
    </source>
</evidence>
<dbReference type="NCBIfam" id="TIGR00671">
    <property type="entry name" value="baf"/>
    <property type="match status" value="1"/>
</dbReference>
<feature type="non-terminal residue" evidence="17">
    <location>
        <position position="240"/>
    </location>
</feature>
<dbReference type="SUPFAM" id="SSF53067">
    <property type="entry name" value="Actin-like ATPase domain"/>
    <property type="match status" value="2"/>
</dbReference>
<evidence type="ECO:0000256" key="3">
    <source>
        <dbReference type="ARBA" id="ARBA00001972"/>
    </source>
</evidence>
<dbReference type="HAMAP" id="MF_01274">
    <property type="entry name" value="Pantothen_kinase_3"/>
    <property type="match status" value="1"/>
</dbReference>
<proteinExistence type="inferred from homology"/>
<accession>A0A9D1UYI6</accession>
<dbReference type="AlphaFoldDB" id="A0A9D1UYI6"/>
<comment type="cofactor">
    <cofactor evidence="3">
        <name>NH4(+)</name>
        <dbReference type="ChEBI" id="CHEBI:28938"/>
    </cofactor>
</comment>
<dbReference type="CDD" id="cd24015">
    <property type="entry name" value="ASKHA_NBD_PanK-III"/>
    <property type="match status" value="1"/>
</dbReference>
<evidence type="ECO:0000256" key="15">
    <source>
        <dbReference type="ARBA" id="ARBA00038036"/>
    </source>
</evidence>
<dbReference type="GO" id="GO:0005737">
    <property type="term" value="C:cytoplasm"/>
    <property type="evidence" value="ECO:0007669"/>
    <property type="project" value="UniProtKB-SubCell"/>
</dbReference>
<dbReference type="Proteomes" id="UP000824202">
    <property type="component" value="Unassembled WGS sequence"/>
</dbReference>
<comment type="subunit">
    <text evidence="6">Homodimer.</text>
</comment>
<keyword evidence="12" id="KW-0067">ATP-binding</keyword>
<evidence type="ECO:0000256" key="7">
    <source>
        <dbReference type="ARBA" id="ARBA00012102"/>
    </source>
</evidence>
<evidence type="ECO:0000256" key="11">
    <source>
        <dbReference type="ARBA" id="ARBA00022777"/>
    </source>
</evidence>
<dbReference type="InterPro" id="IPR043129">
    <property type="entry name" value="ATPase_NBD"/>
</dbReference>
<comment type="pathway">
    <text evidence="5">Cofactor biosynthesis; coenzyme A biosynthesis; CoA from (R)-pantothenate: step 1/5.</text>
</comment>
<keyword evidence="8" id="KW-0963">Cytoplasm</keyword>
<sequence>MNLVVDAGNTRLKYAFFDDGELLEVKYRADDLFRDIRKWREERGRVDLLLSGSGDITEGMRATLKESVDWCVEASPLMPMPLKIGYATPETLGFDRIAICTGALGLYPGHPLLVIDSGTCITFNYVDAEGMFLGGNISPGLEMRFKGLRHFTARLPLVEASERYGGMGHTTEEAIRNGVMDGMLFEVENYIRRFLETFDDGKVLLTGGNSYFLENHLKENVEFCKILGFIGLNRILDFAK</sequence>
<reference evidence="17" key="2">
    <citation type="submission" date="2021-04" db="EMBL/GenBank/DDBJ databases">
        <authorList>
            <person name="Gilroy R."/>
        </authorList>
    </citation>
    <scope>NUCLEOTIDE SEQUENCE</scope>
    <source>
        <strain evidence="17">23274</strain>
    </source>
</reference>
<comment type="catalytic activity">
    <reaction evidence="1">
        <text>(R)-pantothenate + ATP = (R)-4'-phosphopantothenate + ADP + H(+)</text>
        <dbReference type="Rhea" id="RHEA:16373"/>
        <dbReference type="ChEBI" id="CHEBI:10986"/>
        <dbReference type="ChEBI" id="CHEBI:15378"/>
        <dbReference type="ChEBI" id="CHEBI:29032"/>
        <dbReference type="ChEBI" id="CHEBI:30616"/>
        <dbReference type="ChEBI" id="CHEBI:456216"/>
        <dbReference type="EC" id="2.7.1.33"/>
    </reaction>
</comment>